<evidence type="ECO:0008006" key="4">
    <source>
        <dbReference type="Google" id="ProtNLM"/>
    </source>
</evidence>
<gene>
    <name evidence="2" type="ORF">CERZMDRAFT_35478</name>
</gene>
<evidence type="ECO:0000313" key="3">
    <source>
        <dbReference type="Proteomes" id="UP000799539"/>
    </source>
</evidence>
<accession>A0A6A6FPM4</accession>
<dbReference type="Pfam" id="PF13563">
    <property type="entry name" value="2_5_RNA_ligase2"/>
    <property type="match status" value="1"/>
</dbReference>
<protein>
    <recommendedName>
        <fullName evidence="4">Phosphoesterase HXTX domain-containing protein</fullName>
    </recommendedName>
</protein>
<feature type="compositionally biased region" description="Low complexity" evidence="1">
    <location>
        <begin position="19"/>
        <end position="38"/>
    </location>
</feature>
<evidence type="ECO:0000256" key="1">
    <source>
        <dbReference type="SAM" id="MobiDB-lite"/>
    </source>
</evidence>
<organism evidence="2 3">
    <name type="scientific">Cercospora zeae-maydis SCOH1-5</name>
    <dbReference type="NCBI Taxonomy" id="717836"/>
    <lineage>
        <taxon>Eukaryota</taxon>
        <taxon>Fungi</taxon>
        <taxon>Dikarya</taxon>
        <taxon>Ascomycota</taxon>
        <taxon>Pezizomycotina</taxon>
        <taxon>Dothideomycetes</taxon>
        <taxon>Dothideomycetidae</taxon>
        <taxon>Mycosphaerellales</taxon>
        <taxon>Mycosphaerellaceae</taxon>
        <taxon>Cercospora</taxon>
    </lineage>
</organism>
<reference evidence="2" key="1">
    <citation type="journal article" date="2020" name="Stud. Mycol.">
        <title>101 Dothideomycetes genomes: a test case for predicting lifestyles and emergence of pathogens.</title>
        <authorList>
            <person name="Haridas S."/>
            <person name="Albert R."/>
            <person name="Binder M."/>
            <person name="Bloem J."/>
            <person name="Labutti K."/>
            <person name="Salamov A."/>
            <person name="Andreopoulos B."/>
            <person name="Baker S."/>
            <person name="Barry K."/>
            <person name="Bills G."/>
            <person name="Bluhm B."/>
            <person name="Cannon C."/>
            <person name="Castanera R."/>
            <person name="Culley D."/>
            <person name="Daum C."/>
            <person name="Ezra D."/>
            <person name="Gonzalez J."/>
            <person name="Henrissat B."/>
            <person name="Kuo A."/>
            <person name="Liang C."/>
            <person name="Lipzen A."/>
            <person name="Lutzoni F."/>
            <person name="Magnuson J."/>
            <person name="Mondo S."/>
            <person name="Nolan M."/>
            <person name="Ohm R."/>
            <person name="Pangilinan J."/>
            <person name="Park H.-J."/>
            <person name="Ramirez L."/>
            <person name="Alfaro M."/>
            <person name="Sun H."/>
            <person name="Tritt A."/>
            <person name="Yoshinaga Y."/>
            <person name="Zwiers L.-H."/>
            <person name="Turgeon B."/>
            <person name="Goodwin S."/>
            <person name="Spatafora J."/>
            <person name="Crous P."/>
            <person name="Grigoriev I."/>
        </authorList>
    </citation>
    <scope>NUCLEOTIDE SEQUENCE</scope>
    <source>
        <strain evidence="2">SCOH1-5</strain>
    </source>
</reference>
<feature type="region of interest" description="Disordered" evidence="1">
    <location>
        <begin position="1"/>
        <end position="74"/>
    </location>
</feature>
<dbReference type="AlphaFoldDB" id="A0A6A6FPM4"/>
<name>A0A6A6FPM4_9PEZI</name>
<dbReference type="Gene3D" id="3.90.1140.10">
    <property type="entry name" value="Cyclic phosphodiesterase"/>
    <property type="match status" value="1"/>
</dbReference>
<dbReference type="Proteomes" id="UP000799539">
    <property type="component" value="Unassembled WGS sequence"/>
</dbReference>
<keyword evidence="3" id="KW-1185">Reference proteome</keyword>
<proteinExistence type="predicted"/>
<feature type="compositionally biased region" description="Polar residues" evidence="1">
    <location>
        <begin position="39"/>
        <end position="53"/>
    </location>
</feature>
<evidence type="ECO:0000313" key="2">
    <source>
        <dbReference type="EMBL" id="KAF2215383.1"/>
    </source>
</evidence>
<dbReference type="EMBL" id="ML992666">
    <property type="protein sequence ID" value="KAF2215383.1"/>
    <property type="molecule type" value="Genomic_DNA"/>
</dbReference>
<feature type="compositionally biased region" description="Basic and acidic residues" evidence="1">
    <location>
        <begin position="62"/>
        <end position="72"/>
    </location>
</feature>
<sequence length="257" mass="28829">MSYSATLSQGLPVPAATPQNRSTSSASSQAQSQRATNTKTNINHSHPKSQSTNHPPPTSSKAKQEEKEKEEPEPVYVLTLLTTKPLHTRMTALRTHYFPRKINKLAAHLTLFHALPQSQLHEKIIPTLMQITQTTPPFRIEVTEPFRLKKGFAISVSRENGGEQARAIHQRLQEAWKEEGGGGGGEGWLSEQDAAGGGGRVHYTLMNKVDDEEEVAKAFEELKGFWKGDGGRAEGLALWRYDRGFWRWEQKFLFRGE</sequence>
<dbReference type="OrthoDB" id="5364416at2759"/>